<dbReference type="AlphaFoldDB" id="A0A0E9TQN3"/>
<name>A0A0E9TQN3_ANGAN</name>
<dbReference type="EMBL" id="GBXM01052543">
    <property type="protein sequence ID" value="JAH56034.1"/>
    <property type="molecule type" value="Transcribed_RNA"/>
</dbReference>
<protein>
    <submittedName>
        <fullName evidence="1">Uncharacterized protein</fullName>
    </submittedName>
</protein>
<evidence type="ECO:0000313" key="1">
    <source>
        <dbReference type="EMBL" id="JAH56034.1"/>
    </source>
</evidence>
<proteinExistence type="predicted"/>
<sequence length="32" mass="3756">MFYMRQEHLLFVCSGIYCVVLNTGLQKTNFSI</sequence>
<accession>A0A0E9TQN3</accession>
<reference evidence="1" key="1">
    <citation type="submission" date="2014-11" db="EMBL/GenBank/DDBJ databases">
        <authorList>
            <person name="Amaro Gonzalez C."/>
        </authorList>
    </citation>
    <scope>NUCLEOTIDE SEQUENCE</scope>
</reference>
<reference evidence="1" key="2">
    <citation type="journal article" date="2015" name="Fish Shellfish Immunol.">
        <title>Early steps in the European eel (Anguilla anguilla)-Vibrio vulnificus interaction in the gills: Role of the RtxA13 toxin.</title>
        <authorList>
            <person name="Callol A."/>
            <person name="Pajuelo D."/>
            <person name="Ebbesson L."/>
            <person name="Teles M."/>
            <person name="MacKenzie S."/>
            <person name="Amaro C."/>
        </authorList>
    </citation>
    <scope>NUCLEOTIDE SEQUENCE</scope>
</reference>
<organism evidence="1">
    <name type="scientific">Anguilla anguilla</name>
    <name type="common">European freshwater eel</name>
    <name type="synonym">Muraena anguilla</name>
    <dbReference type="NCBI Taxonomy" id="7936"/>
    <lineage>
        <taxon>Eukaryota</taxon>
        <taxon>Metazoa</taxon>
        <taxon>Chordata</taxon>
        <taxon>Craniata</taxon>
        <taxon>Vertebrata</taxon>
        <taxon>Euteleostomi</taxon>
        <taxon>Actinopterygii</taxon>
        <taxon>Neopterygii</taxon>
        <taxon>Teleostei</taxon>
        <taxon>Anguilliformes</taxon>
        <taxon>Anguillidae</taxon>
        <taxon>Anguilla</taxon>
    </lineage>
</organism>